<comment type="catalytic activity">
    <reaction evidence="8">
        <text>O-phospho-L-tyrosyl-[protein] + H2O = L-tyrosyl-[protein] + phosphate</text>
        <dbReference type="Rhea" id="RHEA:10684"/>
        <dbReference type="Rhea" id="RHEA-COMP:10136"/>
        <dbReference type="Rhea" id="RHEA-COMP:20101"/>
        <dbReference type="ChEBI" id="CHEBI:15377"/>
        <dbReference type="ChEBI" id="CHEBI:43474"/>
        <dbReference type="ChEBI" id="CHEBI:46858"/>
        <dbReference type="ChEBI" id="CHEBI:61978"/>
        <dbReference type="EC" id="3.1.3.48"/>
    </reaction>
</comment>
<evidence type="ECO:0000256" key="6">
    <source>
        <dbReference type="ARBA" id="ARBA00022912"/>
    </source>
</evidence>
<evidence type="ECO:0000313" key="12">
    <source>
        <dbReference type="Proteomes" id="UP000271098"/>
    </source>
</evidence>
<organism evidence="13">
    <name type="scientific">Gongylonema pulchrum</name>
    <dbReference type="NCBI Taxonomy" id="637853"/>
    <lineage>
        <taxon>Eukaryota</taxon>
        <taxon>Metazoa</taxon>
        <taxon>Ecdysozoa</taxon>
        <taxon>Nematoda</taxon>
        <taxon>Chromadorea</taxon>
        <taxon>Rhabditida</taxon>
        <taxon>Spirurina</taxon>
        <taxon>Spiruromorpha</taxon>
        <taxon>Spiruroidea</taxon>
        <taxon>Gongylonematidae</taxon>
        <taxon>Gongylonema</taxon>
    </lineage>
</organism>
<dbReference type="EMBL" id="UYRT01001702">
    <property type="protein sequence ID" value="VDK29998.1"/>
    <property type="molecule type" value="Genomic_DNA"/>
</dbReference>
<dbReference type="GO" id="GO:0000278">
    <property type="term" value="P:mitotic cell cycle"/>
    <property type="evidence" value="ECO:0007669"/>
    <property type="project" value="TreeGrafter"/>
</dbReference>
<protein>
    <recommendedName>
        <fullName evidence="2">protein-tyrosine-phosphatase</fullName>
        <ecNumber evidence="2">3.1.3.48</ecNumber>
    </recommendedName>
</protein>
<dbReference type="InterPro" id="IPR000980">
    <property type="entry name" value="SH2"/>
</dbReference>
<evidence type="ECO:0000256" key="7">
    <source>
        <dbReference type="ARBA" id="ARBA00022999"/>
    </source>
</evidence>
<dbReference type="PROSITE" id="PS50001">
    <property type="entry name" value="SH2"/>
    <property type="match status" value="2"/>
</dbReference>
<reference evidence="13" key="1">
    <citation type="submission" date="2016-06" db="UniProtKB">
        <authorList>
            <consortium name="WormBaseParasite"/>
        </authorList>
    </citation>
    <scope>IDENTIFICATION</scope>
</reference>
<evidence type="ECO:0000313" key="13">
    <source>
        <dbReference type="WBParaSite" id="GPUH_0000141801-mRNA-1"/>
    </source>
</evidence>
<keyword evidence="5" id="KW-0378">Hydrolase</keyword>
<evidence type="ECO:0000256" key="3">
    <source>
        <dbReference type="ARBA" id="ARBA00022490"/>
    </source>
</evidence>
<evidence type="ECO:0000256" key="5">
    <source>
        <dbReference type="ARBA" id="ARBA00022801"/>
    </source>
</evidence>
<proteinExistence type="predicted"/>
<feature type="domain" description="SH2" evidence="10">
    <location>
        <begin position="123"/>
        <end position="174"/>
    </location>
</feature>
<keyword evidence="4" id="KW-0677">Repeat</keyword>
<evidence type="ECO:0000259" key="10">
    <source>
        <dbReference type="PROSITE" id="PS50001"/>
    </source>
</evidence>
<dbReference type="InterPro" id="IPR052123">
    <property type="entry name" value="Non-rcpt_Tyr_Phosphatase"/>
</dbReference>
<dbReference type="AlphaFoldDB" id="A0A183CY74"/>
<feature type="domain" description="SH2" evidence="10">
    <location>
        <begin position="7"/>
        <end position="103"/>
    </location>
</feature>
<dbReference type="InterPro" id="IPR036860">
    <property type="entry name" value="SH2_dom_sf"/>
</dbReference>
<evidence type="ECO:0000256" key="9">
    <source>
        <dbReference type="PROSITE-ProRule" id="PRU00191"/>
    </source>
</evidence>
<dbReference type="SMART" id="SM00252">
    <property type="entry name" value="SH2"/>
    <property type="match status" value="2"/>
</dbReference>
<dbReference type="GO" id="GO:0035556">
    <property type="term" value="P:intracellular signal transduction"/>
    <property type="evidence" value="ECO:0007669"/>
    <property type="project" value="TreeGrafter"/>
</dbReference>
<keyword evidence="3" id="KW-0963">Cytoplasm</keyword>
<keyword evidence="12" id="KW-1185">Reference proteome</keyword>
<dbReference type="Pfam" id="PF00017">
    <property type="entry name" value="SH2"/>
    <property type="match status" value="2"/>
</dbReference>
<dbReference type="FunFam" id="3.30.505.10:FF:000018">
    <property type="entry name" value="Tyrosine-protein phosphatase non-receptor type"/>
    <property type="match status" value="1"/>
</dbReference>
<keyword evidence="6" id="KW-0904">Protein phosphatase</keyword>
<evidence type="ECO:0000256" key="2">
    <source>
        <dbReference type="ARBA" id="ARBA00013064"/>
    </source>
</evidence>
<dbReference type="Gene3D" id="3.30.505.10">
    <property type="entry name" value="SH2 domain"/>
    <property type="match status" value="2"/>
</dbReference>
<dbReference type="WBParaSite" id="GPUH_0000141801-mRNA-1">
    <property type="protein sequence ID" value="GPUH_0000141801-mRNA-1"/>
    <property type="gene ID" value="GPUH_0000141801"/>
</dbReference>
<evidence type="ECO:0000256" key="8">
    <source>
        <dbReference type="ARBA" id="ARBA00051722"/>
    </source>
</evidence>
<evidence type="ECO:0000256" key="4">
    <source>
        <dbReference type="ARBA" id="ARBA00022737"/>
    </source>
</evidence>
<dbReference type="GO" id="GO:0030154">
    <property type="term" value="P:cell differentiation"/>
    <property type="evidence" value="ECO:0007669"/>
    <property type="project" value="TreeGrafter"/>
</dbReference>
<dbReference type="PANTHER" id="PTHR46257:SF3">
    <property type="entry name" value="TYROSINE-PROTEIN PHOSPHATASE CORKSCREW"/>
    <property type="match status" value="1"/>
</dbReference>
<accession>A0A183CY74</accession>
<reference evidence="11 12" key="2">
    <citation type="submission" date="2018-11" db="EMBL/GenBank/DDBJ databases">
        <authorList>
            <consortium name="Pathogen Informatics"/>
        </authorList>
    </citation>
    <scope>NUCLEOTIDE SEQUENCE [LARGE SCALE GENOMIC DNA]</scope>
</reference>
<name>A0A183CY74_9BILA</name>
<dbReference type="GO" id="GO:0001784">
    <property type="term" value="F:phosphotyrosine residue binding"/>
    <property type="evidence" value="ECO:0007669"/>
    <property type="project" value="TreeGrafter"/>
</dbReference>
<dbReference type="SUPFAM" id="SSF55550">
    <property type="entry name" value="SH2 domain"/>
    <property type="match status" value="2"/>
</dbReference>
<sequence length="210" mass="23450">MTTRPSNFYYPVSGVDAERLLNTYGTEGEFLARPSASNPSGYTLSVHKGDRIKHVKIQNSGDCLDLYGGETFASLSELVQFYVENPGQLREKDGEVILLKCPLVVPPDEVVCWSFSRPFIERWFHAGLTGPEAERLLLTEGKHGTYLVRESQSSPGQFAISVKAADDKVIHVRIYSKVVRSEILHVCSENGAYERFRSKALHIAASTQNR</sequence>
<keyword evidence="7 9" id="KW-0727">SH2 domain</keyword>
<dbReference type="GO" id="GO:0005737">
    <property type="term" value="C:cytoplasm"/>
    <property type="evidence" value="ECO:0007669"/>
    <property type="project" value="UniProtKB-SubCell"/>
</dbReference>
<dbReference type="CDD" id="cd10340">
    <property type="entry name" value="SH2_N-SH2_SHP_like"/>
    <property type="match status" value="1"/>
</dbReference>
<evidence type="ECO:0000256" key="1">
    <source>
        <dbReference type="ARBA" id="ARBA00004496"/>
    </source>
</evidence>
<comment type="subcellular location">
    <subcellularLocation>
        <location evidence="1">Cytoplasm</location>
    </subcellularLocation>
</comment>
<dbReference type="Proteomes" id="UP000271098">
    <property type="component" value="Unassembled WGS sequence"/>
</dbReference>
<dbReference type="PRINTS" id="PR00401">
    <property type="entry name" value="SH2DOMAIN"/>
</dbReference>
<dbReference type="OrthoDB" id="8815311at2759"/>
<dbReference type="GO" id="GO:0004726">
    <property type="term" value="F:non-membrane spanning protein tyrosine phosphatase activity"/>
    <property type="evidence" value="ECO:0007669"/>
    <property type="project" value="TreeGrafter"/>
</dbReference>
<dbReference type="PANTHER" id="PTHR46257">
    <property type="entry name" value="TYROSINE-PROTEIN PHOSPHATASE CORKSCREW"/>
    <property type="match status" value="1"/>
</dbReference>
<gene>
    <name evidence="11" type="ORF">GPUH_LOCUS1415</name>
</gene>
<evidence type="ECO:0000313" key="11">
    <source>
        <dbReference type="EMBL" id="VDK29998.1"/>
    </source>
</evidence>
<dbReference type="EC" id="3.1.3.48" evidence="2"/>